<dbReference type="SUPFAM" id="SSF53098">
    <property type="entry name" value="Ribonuclease H-like"/>
    <property type="match status" value="1"/>
</dbReference>
<comment type="similarity">
    <text evidence="3">Belongs to the RNase H family.</text>
</comment>
<dbReference type="InterPro" id="IPR036397">
    <property type="entry name" value="RNaseH_sf"/>
</dbReference>
<dbReference type="PROSITE" id="PS50879">
    <property type="entry name" value="RNASE_H_1"/>
    <property type="match status" value="1"/>
</dbReference>
<keyword evidence="9 12" id="KW-0378">Hydrolase</keyword>
<organism evidence="12">
    <name type="scientific">uncultured Spirochaetota bacterium</name>
    <dbReference type="NCBI Taxonomy" id="460511"/>
    <lineage>
        <taxon>Bacteria</taxon>
        <taxon>Pseudomonadati</taxon>
        <taxon>Spirochaetota</taxon>
        <taxon>environmental samples</taxon>
    </lineage>
</organism>
<accession>A0A652ZZS6</accession>
<evidence type="ECO:0000256" key="7">
    <source>
        <dbReference type="ARBA" id="ARBA00022723"/>
    </source>
</evidence>
<evidence type="ECO:0000256" key="3">
    <source>
        <dbReference type="ARBA" id="ARBA00005300"/>
    </source>
</evidence>
<dbReference type="InterPro" id="IPR050092">
    <property type="entry name" value="RNase_H"/>
</dbReference>
<reference evidence="12" key="1">
    <citation type="submission" date="2018-07" db="EMBL/GenBank/DDBJ databases">
        <authorList>
            <consortium name="Genoscope - CEA"/>
            <person name="William W."/>
        </authorList>
    </citation>
    <scope>NUCLEOTIDE SEQUENCE</scope>
    <source>
        <strain evidence="12">IK1</strain>
    </source>
</reference>
<keyword evidence="7" id="KW-0479">Metal-binding</keyword>
<evidence type="ECO:0000256" key="4">
    <source>
        <dbReference type="ARBA" id="ARBA00011245"/>
    </source>
</evidence>
<dbReference type="PANTHER" id="PTHR10642:SF26">
    <property type="entry name" value="RIBONUCLEASE H1"/>
    <property type="match status" value="1"/>
</dbReference>
<keyword evidence="8" id="KW-0255">Endonuclease</keyword>
<gene>
    <name evidence="12" type="ORF">TRIP_E80003</name>
</gene>
<keyword evidence="6" id="KW-0540">Nuclease</keyword>
<evidence type="ECO:0000256" key="5">
    <source>
        <dbReference type="ARBA" id="ARBA00012180"/>
    </source>
</evidence>
<dbReference type="InterPro" id="IPR002156">
    <property type="entry name" value="RNaseH_domain"/>
</dbReference>
<protein>
    <recommendedName>
        <fullName evidence="5">ribonuclease H</fullName>
        <ecNumber evidence="5">3.1.26.4</ecNumber>
    </recommendedName>
</protein>
<comment type="catalytic activity">
    <reaction evidence="1">
        <text>Endonucleolytic cleavage to 5'-phosphomonoester.</text>
        <dbReference type="EC" id="3.1.26.4"/>
    </reaction>
</comment>
<name>A0A652ZZS6_9SPIR</name>
<dbReference type="AlphaFoldDB" id="A0A652ZZS6"/>
<evidence type="ECO:0000256" key="10">
    <source>
        <dbReference type="ARBA" id="ARBA00022842"/>
    </source>
</evidence>
<dbReference type="Pfam" id="PF00075">
    <property type="entry name" value="RNase_H"/>
    <property type="match status" value="1"/>
</dbReference>
<dbReference type="Gene3D" id="3.30.420.10">
    <property type="entry name" value="Ribonuclease H-like superfamily/Ribonuclease H"/>
    <property type="match status" value="1"/>
</dbReference>
<dbReference type="GO" id="GO:0043137">
    <property type="term" value="P:DNA replication, removal of RNA primer"/>
    <property type="evidence" value="ECO:0007669"/>
    <property type="project" value="TreeGrafter"/>
</dbReference>
<feature type="domain" description="RNase H type-1" evidence="11">
    <location>
        <begin position="2"/>
        <end position="157"/>
    </location>
</feature>
<dbReference type="GO" id="GO:0004523">
    <property type="term" value="F:RNA-DNA hybrid ribonuclease activity"/>
    <property type="evidence" value="ECO:0007669"/>
    <property type="project" value="UniProtKB-EC"/>
</dbReference>
<evidence type="ECO:0000256" key="2">
    <source>
        <dbReference type="ARBA" id="ARBA00001946"/>
    </source>
</evidence>
<comment type="cofactor">
    <cofactor evidence="2">
        <name>Mg(2+)</name>
        <dbReference type="ChEBI" id="CHEBI:18420"/>
    </cofactor>
</comment>
<evidence type="ECO:0000256" key="6">
    <source>
        <dbReference type="ARBA" id="ARBA00022722"/>
    </source>
</evidence>
<dbReference type="CDD" id="cd09278">
    <property type="entry name" value="RNase_HI_prokaryote_like"/>
    <property type="match status" value="1"/>
</dbReference>
<evidence type="ECO:0000259" key="11">
    <source>
        <dbReference type="PROSITE" id="PS50879"/>
    </source>
</evidence>
<evidence type="ECO:0000256" key="9">
    <source>
        <dbReference type="ARBA" id="ARBA00022801"/>
    </source>
</evidence>
<dbReference type="InterPro" id="IPR012337">
    <property type="entry name" value="RNaseH-like_sf"/>
</dbReference>
<dbReference type="InterPro" id="IPR022892">
    <property type="entry name" value="RNaseHI"/>
</dbReference>
<proteinExistence type="inferred from homology"/>
<sequence>MEENALNIYTDGSSYQTPRKGGMGIIYIYVDSLGNEFKKEFPVGGYKGATNNQMELNACIIALKNIPEYGEDKRYKHIYIFTDSQYVVKNYSNAMFTWPMKKWTKKGGAPVLNAELWKELIKIVKHLRMKVEVRKVKGHSIDQYNKRVDKLAKESAKMADKKPLIQTKLRKKISKEKTKIGSVEMKGQRIQIRIIGSEHLKTQSTFRYRYEVISKASPYYGCVDFLCTDQNVNPGHSYYVKLNTEKENPGIEKVFKELIK</sequence>
<evidence type="ECO:0000256" key="1">
    <source>
        <dbReference type="ARBA" id="ARBA00000077"/>
    </source>
</evidence>
<dbReference type="PANTHER" id="PTHR10642">
    <property type="entry name" value="RIBONUCLEASE H1"/>
    <property type="match status" value="1"/>
</dbReference>
<dbReference type="EMBL" id="UPXP01000037">
    <property type="protein sequence ID" value="VBB41157.1"/>
    <property type="molecule type" value="Genomic_DNA"/>
</dbReference>
<dbReference type="GO" id="GO:0003676">
    <property type="term" value="F:nucleic acid binding"/>
    <property type="evidence" value="ECO:0007669"/>
    <property type="project" value="InterPro"/>
</dbReference>
<dbReference type="EC" id="3.1.26.4" evidence="5"/>
<keyword evidence="10" id="KW-0460">Magnesium</keyword>
<evidence type="ECO:0000256" key="8">
    <source>
        <dbReference type="ARBA" id="ARBA00022759"/>
    </source>
</evidence>
<evidence type="ECO:0000313" key="12">
    <source>
        <dbReference type="EMBL" id="VBB41157.1"/>
    </source>
</evidence>
<dbReference type="GO" id="GO:0046872">
    <property type="term" value="F:metal ion binding"/>
    <property type="evidence" value="ECO:0007669"/>
    <property type="project" value="UniProtKB-KW"/>
</dbReference>
<comment type="subunit">
    <text evidence="4">Monomer.</text>
</comment>